<comment type="caution">
    <text evidence="3">The sequence shown here is derived from an EMBL/GenBank/DDBJ whole genome shotgun (WGS) entry which is preliminary data.</text>
</comment>
<feature type="signal peptide" evidence="1">
    <location>
        <begin position="1"/>
        <end position="21"/>
    </location>
</feature>
<dbReference type="Pfam" id="PF14376">
    <property type="entry name" value="Haem_bd"/>
    <property type="match status" value="1"/>
</dbReference>
<evidence type="ECO:0000313" key="4">
    <source>
        <dbReference type="Proteomes" id="UP000265926"/>
    </source>
</evidence>
<evidence type="ECO:0000313" key="3">
    <source>
        <dbReference type="EMBL" id="RIJ45888.1"/>
    </source>
</evidence>
<dbReference type="AlphaFoldDB" id="A0A399SR94"/>
<organism evidence="3 4">
    <name type="scientific">Maribellus luteus</name>
    <dbReference type="NCBI Taxonomy" id="2305463"/>
    <lineage>
        <taxon>Bacteria</taxon>
        <taxon>Pseudomonadati</taxon>
        <taxon>Bacteroidota</taxon>
        <taxon>Bacteroidia</taxon>
        <taxon>Marinilabiliales</taxon>
        <taxon>Prolixibacteraceae</taxon>
        <taxon>Maribellus</taxon>
    </lineage>
</organism>
<dbReference type="SMART" id="SM01235">
    <property type="entry name" value="Haem_bd"/>
    <property type="match status" value="1"/>
</dbReference>
<reference evidence="3 4" key="1">
    <citation type="submission" date="2018-08" db="EMBL/GenBank/DDBJ databases">
        <title>Pallidiluteibacterium maritimus gen. nov., sp. nov., isolated from coastal sediment.</title>
        <authorList>
            <person name="Zhou L.Y."/>
        </authorList>
    </citation>
    <scope>NUCLEOTIDE SEQUENCE [LARGE SCALE GENOMIC DNA]</scope>
    <source>
        <strain evidence="3 4">XSD2</strain>
    </source>
</reference>
<dbReference type="Proteomes" id="UP000265926">
    <property type="component" value="Unassembled WGS sequence"/>
</dbReference>
<protein>
    <recommendedName>
        <fullName evidence="2">Haem-binding domain-containing protein</fullName>
    </recommendedName>
</protein>
<sequence length="130" mass="14725">MRTKTSLSLLFVALFSLSLFAGETEKNPVQPFGPMPDEVKAIVDKSCIGCHNTDSRNEDAKKELDFKKLDTLSKVKMIGTYKEISETLEKNEMPPKKFLEKYPDKALSDTEKKVLLNWAKKETKALVKAK</sequence>
<keyword evidence="1" id="KW-0732">Signal</keyword>
<feature type="chain" id="PRO_5017196040" description="Haem-binding domain-containing protein" evidence="1">
    <location>
        <begin position="22"/>
        <end position="130"/>
    </location>
</feature>
<name>A0A399SR94_9BACT</name>
<evidence type="ECO:0000259" key="2">
    <source>
        <dbReference type="SMART" id="SM01235"/>
    </source>
</evidence>
<feature type="domain" description="Haem-binding" evidence="2">
    <location>
        <begin position="7"/>
        <end position="123"/>
    </location>
</feature>
<dbReference type="InterPro" id="IPR025992">
    <property type="entry name" value="Haem-bd"/>
</dbReference>
<proteinExistence type="predicted"/>
<gene>
    <name evidence="3" type="ORF">D1614_21510</name>
</gene>
<accession>A0A399SR94</accession>
<keyword evidence="4" id="KW-1185">Reference proteome</keyword>
<dbReference type="OrthoDB" id="1123086at2"/>
<evidence type="ECO:0000256" key="1">
    <source>
        <dbReference type="SAM" id="SignalP"/>
    </source>
</evidence>
<dbReference type="EMBL" id="QWGR01000019">
    <property type="protein sequence ID" value="RIJ45888.1"/>
    <property type="molecule type" value="Genomic_DNA"/>
</dbReference>
<dbReference type="RefSeq" id="WP_119440062.1">
    <property type="nucleotide sequence ID" value="NZ_QWGR01000019.1"/>
</dbReference>